<evidence type="ECO:0000259" key="3">
    <source>
        <dbReference type="Pfam" id="PF20568"/>
    </source>
</evidence>
<keyword evidence="2" id="KW-0732">Signal</keyword>
<dbReference type="Pfam" id="PF20568">
    <property type="entry name" value="DUF6777"/>
    <property type="match status" value="1"/>
</dbReference>
<accession>A0ABV9U1T3</accession>
<dbReference type="Proteomes" id="UP001595872">
    <property type="component" value="Unassembled WGS sequence"/>
</dbReference>
<dbReference type="EMBL" id="JBHSIT010000006">
    <property type="protein sequence ID" value="MFC4909776.1"/>
    <property type="molecule type" value="Genomic_DNA"/>
</dbReference>
<comment type="caution">
    <text evidence="4">The sequence shown here is derived from an EMBL/GenBank/DDBJ whole genome shotgun (WGS) entry which is preliminary data.</text>
</comment>
<evidence type="ECO:0000256" key="1">
    <source>
        <dbReference type="SAM" id="MobiDB-lite"/>
    </source>
</evidence>
<keyword evidence="5" id="KW-1185">Reference proteome</keyword>
<feature type="chain" id="PRO_5047500493" evidence="2">
    <location>
        <begin position="35"/>
        <end position="364"/>
    </location>
</feature>
<dbReference type="InterPro" id="IPR046704">
    <property type="entry name" value="DUF6777"/>
</dbReference>
<evidence type="ECO:0000313" key="4">
    <source>
        <dbReference type="EMBL" id="MFC4909776.1"/>
    </source>
</evidence>
<feature type="domain" description="DUF6777" evidence="3">
    <location>
        <begin position="76"/>
        <end position="237"/>
    </location>
</feature>
<evidence type="ECO:0000256" key="2">
    <source>
        <dbReference type="SAM" id="SignalP"/>
    </source>
</evidence>
<feature type="compositionally biased region" description="Low complexity" evidence="1">
    <location>
        <begin position="255"/>
        <end position="271"/>
    </location>
</feature>
<sequence>MTQIHFRRRGFSMAAAAVTTILLALFGAAGCAGAGTTIARLTVGDPGPDPYAPARGTDQRLASAHAGTPPPGGTSTGDSPGLYGGTRRTSSCDKQRLVTFLMAHPDRADAWASVQRIEPSAIAAYVARLTPVRLRADTLVTNHGFRDGKATGAPAVLEAGTGVLINEFGIPAVKCNCGNPLTAPDPRISPTGARYSGPSWPDFHAGKVTRIRPGRAPAQAFVLSDPDGGGAFTRPRGTQGAQDGPQIPEPAPGTAAPHVHSAPAPAPSGSPRGDLSPAPAPVPSKPGSTPGLPPPPAPPWSTPPPPAPSKTAPSKPTSTSTSTSTAPATSGGGTPAGPPHDSPSGARHPSPTSGNTAPGGHGRT</sequence>
<dbReference type="RefSeq" id="WP_378257563.1">
    <property type="nucleotide sequence ID" value="NZ_JBHSIT010000006.1"/>
</dbReference>
<feature type="compositionally biased region" description="Low complexity" evidence="1">
    <location>
        <begin position="309"/>
        <end position="329"/>
    </location>
</feature>
<proteinExistence type="predicted"/>
<evidence type="ECO:0000313" key="5">
    <source>
        <dbReference type="Proteomes" id="UP001595872"/>
    </source>
</evidence>
<feature type="region of interest" description="Disordered" evidence="1">
    <location>
        <begin position="49"/>
        <end position="89"/>
    </location>
</feature>
<dbReference type="PROSITE" id="PS51257">
    <property type="entry name" value="PROKAR_LIPOPROTEIN"/>
    <property type="match status" value="1"/>
</dbReference>
<feature type="compositionally biased region" description="Pro residues" evidence="1">
    <location>
        <begin position="291"/>
        <end position="308"/>
    </location>
</feature>
<gene>
    <name evidence="4" type="ORF">ACFPCY_20820</name>
</gene>
<organism evidence="4 5">
    <name type="scientific">Actinomadura gamaensis</name>
    <dbReference type="NCBI Taxonomy" id="1763541"/>
    <lineage>
        <taxon>Bacteria</taxon>
        <taxon>Bacillati</taxon>
        <taxon>Actinomycetota</taxon>
        <taxon>Actinomycetes</taxon>
        <taxon>Streptosporangiales</taxon>
        <taxon>Thermomonosporaceae</taxon>
        <taxon>Actinomadura</taxon>
    </lineage>
</organism>
<reference evidence="5" key="1">
    <citation type="journal article" date="2019" name="Int. J. Syst. Evol. Microbiol.">
        <title>The Global Catalogue of Microorganisms (GCM) 10K type strain sequencing project: providing services to taxonomists for standard genome sequencing and annotation.</title>
        <authorList>
            <consortium name="The Broad Institute Genomics Platform"/>
            <consortium name="The Broad Institute Genome Sequencing Center for Infectious Disease"/>
            <person name="Wu L."/>
            <person name="Ma J."/>
        </authorList>
    </citation>
    <scope>NUCLEOTIDE SEQUENCE [LARGE SCALE GENOMIC DNA]</scope>
    <source>
        <strain evidence="5">KLKA75</strain>
    </source>
</reference>
<protein>
    <submittedName>
        <fullName evidence="4">DUF6777 domain-containing protein</fullName>
    </submittedName>
</protein>
<name>A0ABV9U1T3_9ACTN</name>
<feature type="signal peptide" evidence="2">
    <location>
        <begin position="1"/>
        <end position="34"/>
    </location>
</feature>
<feature type="region of interest" description="Disordered" evidence="1">
    <location>
        <begin position="220"/>
        <end position="364"/>
    </location>
</feature>